<dbReference type="AlphaFoldDB" id="A0A7T2J236"/>
<protein>
    <submittedName>
        <fullName evidence="1">Uncharacterized protein</fullName>
    </submittedName>
</protein>
<evidence type="ECO:0000313" key="2">
    <source>
        <dbReference type="Proteomes" id="UP000594864"/>
    </source>
</evidence>
<evidence type="ECO:0000313" key="1">
    <source>
        <dbReference type="EMBL" id="QPR06002.1"/>
    </source>
</evidence>
<organism evidence="1 2">
    <name type="scientific">Escherichia coli</name>
    <dbReference type="NCBI Taxonomy" id="562"/>
    <lineage>
        <taxon>Bacteria</taxon>
        <taxon>Pseudomonadati</taxon>
        <taxon>Pseudomonadota</taxon>
        <taxon>Gammaproteobacteria</taxon>
        <taxon>Enterobacterales</taxon>
        <taxon>Enterobacteriaceae</taxon>
        <taxon>Escherichia</taxon>
    </lineage>
</organism>
<sequence>MMRICAALYMIMANRYDWQMFIEATGDGGSGKSTFTHIASLLAGKQNTVRQYDFP</sequence>
<gene>
    <name evidence="1" type="ORF">I6H02_06245</name>
</gene>
<name>A0A7T2J236_ECOLX</name>
<dbReference type="EMBL" id="CP065611">
    <property type="protein sequence ID" value="QPR06002.1"/>
    <property type="molecule type" value="Genomic_DNA"/>
</dbReference>
<accession>A0A7T2J236</accession>
<proteinExistence type="predicted"/>
<reference evidence="1 2" key="1">
    <citation type="submission" date="2020-12" db="EMBL/GenBank/DDBJ databases">
        <title>FDA dAtabase for Regulatory Grade micrObial Sequences (FDA-ARGOS): Supporting development and validation of Infectious Disease Dx tests.</title>
        <authorList>
            <person name="Sproer C."/>
            <person name="Gronow S."/>
            <person name="Severitt S."/>
            <person name="Schroder I."/>
            <person name="Tallon L."/>
            <person name="Sadzewicz L."/>
            <person name="Zhao X."/>
            <person name="Boylan J."/>
            <person name="Ott S."/>
            <person name="Bowen H."/>
            <person name="Vavikolanu K."/>
            <person name="Mehta A."/>
            <person name="Aluvathingal J."/>
            <person name="Nadendla S."/>
            <person name="Lowell S."/>
            <person name="Myers T."/>
            <person name="Yan Y."/>
            <person name="Sichtig H."/>
        </authorList>
    </citation>
    <scope>NUCLEOTIDE SEQUENCE [LARGE SCALE GENOMIC DNA]</scope>
    <source>
        <strain evidence="1 2">FDAARGOS_945</strain>
    </source>
</reference>
<dbReference type="Proteomes" id="UP000594864">
    <property type="component" value="Chromosome"/>
</dbReference>